<comment type="caution">
    <text evidence="3">The sequence shown here is derived from an EMBL/GenBank/DDBJ whole genome shotgun (WGS) entry which is preliminary data.</text>
</comment>
<name>A0AA36MJX3_9DINO</name>
<organism evidence="3 4">
    <name type="scientific">Effrenium voratum</name>
    <dbReference type="NCBI Taxonomy" id="2562239"/>
    <lineage>
        <taxon>Eukaryota</taxon>
        <taxon>Sar</taxon>
        <taxon>Alveolata</taxon>
        <taxon>Dinophyceae</taxon>
        <taxon>Suessiales</taxon>
        <taxon>Symbiodiniaceae</taxon>
        <taxon>Effrenium</taxon>
    </lineage>
</organism>
<proteinExistence type="predicted"/>
<keyword evidence="1" id="KW-0732">Signal</keyword>
<sequence length="1079" mass="116027">MKALLLSCAAAAPVKKWQILGPFVVGKNELDGELPSSNATELLPGGGPAKARRFAADASSAVTVSWPEVDWQSLVGTLGGHEVLEWQARALGAFKASGELTVGCWGVTSFSIGNRSFVGDLYRAGLPPHPVELPEGGHRISLRLRGKLQAQFACEVERGTEPLRLFGDSFLAVPDFVEGFGLAGELLAVGLANQDAERWLTGLRPLLTGGSLHPAQPPLPSLGPGQRLRLPLRLEHAECGKPLKVAFEGRLGGEVVTSSPLTLRVKCRTARQSFVFTFEDPDGSVQHAAAVMPEVGTCEGGCPVVISLSGTSISARDSADAYKVGEKEGYRFGVRGAWLLAPTRHGAHNWEGPGLATAVAARRALPRLQLASRVPVGAGSLVAGHSMGGHGAWLLACALDDVLGVVSSASWLRKDQYADSNKVLLHDVASPHVEPALAALLKQAEAPFDAEALAPSLADLPVLIRVGSRDRTVHPWFSRRMYRTLLAAGASPSNVTLTEIEGKEHWWWDSEVSNDGGAVNDVQIRRFFEERLSSSPPPPTRWRLRTFNIAYSGAKHGLRILQMGRVDRLSEVSVEMLPGGAVSLRTTNVRSLRWGRAEAVELDGQQMVHGEATWCLSEGTWHSCAAPKPAGPMGRVFSRKLCGLADEEGEAALQYVANLLLMTGHGSLVLLRLEDVGVEGHLRAPEACENLLLVGTPQSNPAIAAVLKGPLRVEPGSLSLGSCSWDGHLGALALQPYESSAGGLALVATGTSPWAAAEALTLLATPTIPPMARQPLTHLLPDYVVLDVEETRRLGAGGFRAAGFWSHDWQQLPSAWQRCWGAQWQDGDALRSLRAAPMACGQRLSGRNGRVASGEYSWSGDAISKKMSGTQEFWEKFYSDDSDTAEEFDWYCGYEDFQPFFQEFAQPVLEASRGRSESDSRPRILVAGCGNSRLTCDLYDDLLGQKSPAEIWNVDYAEAAIARAREVAEGRKVRQEVADLRHLPEAFHDSFDVVIDKGAVDALFCAGVDSLALAAVSLRAALRPRGVLLLVSGVAPAEEVLKAFAGWETILDGSPYITEEGEATINLRAHLYVFRKPTT</sequence>
<dbReference type="InterPro" id="IPR029063">
    <property type="entry name" value="SAM-dependent_MTases_sf"/>
</dbReference>
<keyword evidence="4" id="KW-1185">Reference proteome</keyword>
<dbReference type="Gene3D" id="3.40.50.150">
    <property type="entry name" value="Vaccinia Virus protein VP39"/>
    <property type="match status" value="1"/>
</dbReference>
<evidence type="ECO:0000256" key="1">
    <source>
        <dbReference type="ARBA" id="ARBA00022729"/>
    </source>
</evidence>
<reference evidence="3" key="1">
    <citation type="submission" date="2023-08" db="EMBL/GenBank/DDBJ databases">
        <authorList>
            <person name="Chen Y."/>
            <person name="Shah S."/>
            <person name="Dougan E. K."/>
            <person name="Thang M."/>
            <person name="Chan C."/>
        </authorList>
    </citation>
    <scope>NUCLEOTIDE SEQUENCE</scope>
</reference>
<dbReference type="Proteomes" id="UP001178507">
    <property type="component" value="Unassembled WGS sequence"/>
</dbReference>
<dbReference type="Pfam" id="PF13847">
    <property type="entry name" value="Methyltransf_31"/>
    <property type="match status" value="1"/>
</dbReference>
<evidence type="ECO:0000313" key="3">
    <source>
        <dbReference type="EMBL" id="CAJ1375179.1"/>
    </source>
</evidence>
<gene>
    <name evidence="3" type="ORF">EVOR1521_LOCUS4519</name>
</gene>
<dbReference type="InterPro" id="IPR029058">
    <property type="entry name" value="AB_hydrolase_fold"/>
</dbReference>
<dbReference type="CDD" id="cd02440">
    <property type="entry name" value="AdoMet_MTases"/>
    <property type="match status" value="1"/>
</dbReference>
<feature type="domain" description="Methyltransferase" evidence="2">
    <location>
        <begin position="923"/>
        <end position="1034"/>
    </location>
</feature>
<accession>A0AA36MJX3</accession>
<dbReference type="SUPFAM" id="SSF53335">
    <property type="entry name" value="S-adenosyl-L-methionine-dependent methyltransferases"/>
    <property type="match status" value="1"/>
</dbReference>
<dbReference type="InterPro" id="IPR025714">
    <property type="entry name" value="Methyltranfer_dom"/>
</dbReference>
<dbReference type="PANTHER" id="PTHR43037:SF4">
    <property type="entry name" value="PEPTIDASE S9 PROLYL OLIGOPEPTIDASE CATALYTIC DOMAIN-CONTAINING PROTEIN"/>
    <property type="match status" value="1"/>
</dbReference>
<evidence type="ECO:0000259" key="2">
    <source>
        <dbReference type="Pfam" id="PF13847"/>
    </source>
</evidence>
<evidence type="ECO:0000313" key="4">
    <source>
        <dbReference type="Proteomes" id="UP001178507"/>
    </source>
</evidence>
<protein>
    <recommendedName>
        <fullName evidence="2">Methyltransferase domain-containing protein</fullName>
    </recommendedName>
</protein>
<dbReference type="AlphaFoldDB" id="A0AA36MJX3"/>
<dbReference type="SUPFAM" id="SSF53474">
    <property type="entry name" value="alpha/beta-Hydrolases"/>
    <property type="match status" value="1"/>
</dbReference>
<dbReference type="InterPro" id="IPR050955">
    <property type="entry name" value="Plant_Biomass_Hydrol_Est"/>
</dbReference>
<dbReference type="EMBL" id="CAUJNA010000304">
    <property type="protein sequence ID" value="CAJ1375179.1"/>
    <property type="molecule type" value="Genomic_DNA"/>
</dbReference>
<dbReference type="PANTHER" id="PTHR43037">
    <property type="entry name" value="UNNAMED PRODUCT-RELATED"/>
    <property type="match status" value="1"/>
</dbReference>
<dbReference type="Gene3D" id="3.40.50.1820">
    <property type="entry name" value="alpha/beta hydrolase"/>
    <property type="match status" value="1"/>
</dbReference>